<dbReference type="AlphaFoldDB" id="A0A1Q8YHG0"/>
<name>A0A1Q8YHG0_9BURK</name>
<keyword evidence="3" id="KW-1185">Reference proteome</keyword>
<dbReference type="RefSeq" id="WP_075585675.1">
    <property type="nucleotide sequence ID" value="NZ_MSYM01000008.1"/>
</dbReference>
<evidence type="ECO:0000313" key="3">
    <source>
        <dbReference type="Proteomes" id="UP000185911"/>
    </source>
</evidence>
<dbReference type="Proteomes" id="UP000185911">
    <property type="component" value="Unassembled WGS sequence"/>
</dbReference>
<reference evidence="2 3" key="1">
    <citation type="submission" date="2017-01" db="EMBL/GenBank/DDBJ databases">
        <title>Genome sequence of Rhodoferax antarcticus ANT.BR, a psychrophilic purple nonsulfur bacterium from an Antarctic microbial mat.</title>
        <authorList>
            <person name="Baker J."/>
            <person name="Riester C."/>
            <person name="Skinner B."/>
            <person name="Newell A."/>
            <person name="Swingley W."/>
            <person name="Madigan M."/>
            <person name="Jung D."/>
            <person name="Asao M."/>
            <person name="Chen M."/>
            <person name="Loughlin P."/>
            <person name="Pan H."/>
            <person name="Lin S."/>
            <person name="Li N."/>
            <person name="Shaw J."/>
            <person name="Prado M."/>
            <person name="Sherman C."/>
            <person name="Li X."/>
            <person name="Tang J."/>
            <person name="Blankenship R."/>
            <person name="Zhao T."/>
            <person name="Touchman J."/>
            <person name="Sattley M."/>
        </authorList>
    </citation>
    <scope>NUCLEOTIDE SEQUENCE [LARGE SCALE GENOMIC DNA]</scope>
    <source>
        <strain evidence="2 3">ANT.BR</strain>
    </source>
</reference>
<gene>
    <name evidence="2" type="ORF">BLL52_1160</name>
</gene>
<evidence type="ECO:0000313" key="2">
    <source>
        <dbReference type="EMBL" id="OLP07330.1"/>
    </source>
</evidence>
<dbReference type="EMBL" id="MSYM01000008">
    <property type="protein sequence ID" value="OLP07330.1"/>
    <property type="molecule type" value="Genomic_DNA"/>
</dbReference>
<keyword evidence="1" id="KW-0472">Membrane</keyword>
<keyword evidence="1" id="KW-0812">Transmembrane</keyword>
<accession>A0A1Q8YHG0</accession>
<evidence type="ECO:0000256" key="1">
    <source>
        <dbReference type="SAM" id="Phobius"/>
    </source>
</evidence>
<keyword evidence="1" id="KW-1133">Transmembrane helix</keyword>
<proteinExistence type="predicted"/>
<feature type="transmembrane region" description="Helical" evidence="1">
    <location>
        <begin position="80"/>
        <end position="97"/>
    </location>
</feature>
<dbReference type="STRING" id="81479.RA876_00500"/>
<organism evidence="2 3">
    <name type="scientific">Rhodoferax antarcticus ANT.BR</name>
    <dbReference type="NCBI Taxonomy" id="1111071"/>
    <lineage>
        <taxon>Bacteria</taxon>
        <taxon>Pseudomonadati</taxon>
        <taxon>Pseudomonadota</taxon>
        <taxon>Betaproteobacteria</taxon>
        <taxon>Burkholderiales</taxon>
        <taxon>Comamonadaceae</taxon>
        <taxon>Rhodoferax</taxon>
    </lineage>
</organism>
<sequence length="138" mass="15247">MYINLRQSCLTLTEQKSAVNLASQRINVGPADTHLHKMQLPPADGVTDLFDLLPGLVLFLCLTSLALWRVSWGAVRDHPLAPAIAGAIAGFWMVGLFDSLLDVPRVAFWYYFLVLIAVLHQPDHSHPLLAPRMPPGKV</sequence>
<feature type="transmembrane region" description="Helical" evidence="1">
    <location>
        <begin position="49"/>
        <end position="68"/>
    </location>
</feature>
<protein>
    <submittedName>
        <fullName evidence="2">Uncharacterized protein</fullName>
    </submittedName>
</protein>
<comment type="caution">
    <text evidence="2">The sequence shown here is derived from an EMBL/GenBank/DDBJ whole genome shotgun (WGS) entry which is preliminary data.</text>
</comment>